<dbReference type="Pfam" id="PF06985">
    <property type="entry name" value="HET"/>
    <property type="match status" value="1"/>
</dbReference>
<dbReference type="PANTHER" id="PTHR24148:SF73">
    <property type="entry name" value="HET DOMAIN PROTEIN (AFU_ORTHOLOGUE AFUA_8G01020)"/>
    <property type="match status" value="1"/>
</dbReference>
<feature type="domain" description="Heterokaryon incompatibility" evidence="1">
    <location>
        <begin position="1"/>
        <end position="113"/>
    </location>
</feature>
<dbReference type="EMBL" id="MU003775">
    <property type="protein sequence ID" value="KAF2723699.1"/>
    <property type="molecule type" value="Genomic_DNA"/>
</dbReference>
<dbReference type="AlphaFoldDB" id="A0A9P4QC57"/>
<evidence type="ECO:0000259" key="1">
    <source>
        <dbReference type="Pfam" id="PF06985"/>
    </source>
</evidence>
<dbReference type="InterPro" id="IPR010730">
    <property type="entry name" value="HET"/>
</dbReference>
<proteinExistence type="predicted"/>
<comment type="caution">
    <text evidence="2">The sequence shown here is derived from an EMBL/GenBank/DDBJ whole genome shotgun (WGS) entry which is preliminary data.</text>
</comment>
<dbReference type="Proteomes" id="UP000799441">
    <property type="component" value="Unassembled WGS sequence"/>
</dbReference>
<evidence type="ECO:0000313" key="3">
    <source>
        <dbReference type="Proteomes" id="UP000799441"/>
    </source>
</evidence>
<gene>
    <name evidence="2" type="ORF">K431DRAFT_282794</name>
</gene>
<evidence type="ECO:0000313" key="2">
    <source>
        <dbReference type="EMBL" id="KAF2723699.1"/>
    </source>
</evidence>
<sequence>MLWIDSVCINQRNNVEKSLQVSFMGDIYAKARSVLACVGPHANDSKYLVKKALEVANLEYGCTHQDDFMCQDCRSPLENWVMSLGIQKLTRLCESCETFGKRQYWTRVWIIQEVVKATSLQILCGNDLLPWTSFYNLEDFL</sequence>
<dbReference type="PANTHER" id="PTHR24148">
    <property type="entry name" value="ANKYRIN REPEAT DOMAIN-CONTAINING PROTEIN 39 HOMOLOG-RELATED"/>
    <property type="match status" value="1"/>
</dbReference>
<accession>A0A9P4QC57</accession>
<reference evidence="2" key="1">
    <citation type="journal article" date="2020" name="Stud. Mycol.">
        <title>101 Dothideomycetes genomes: a test case for predicting lifestyles and emergence of pathogens.</title>
        <authorList>
            <person name="Haridas S."/>
            <person name="Albert R."/>
            <person name="Binder M."/>
            <person name="Bloem J."/>
            <person name="Labutti K."/>
            <person name="Salamov A."/>
            <person name="Andreopoulos B."/>
            <person name="Baker S."/>
            <person name="Barry K."/>
            <person name="Bills G."/>
            <person name="Bluhm B."/>
            <person name="Cannon C."/>
            <person name="Castanera R."/>
            <person name="Culley D."/>
            <person name="Daum C."/>
            <person name="Ezra D."/>
            <person name="Gonzalez J."/>
            <person name="Henrissat B."/>
            <person name="Kuo A."/>
            <person name="Liang C."/>
            <person name="Lipzen A."/>
            <person name="Lutzoni F."/>
            <person name="Magnuson J."/>
            <person name="Mondo S."/>
            <person name="Nolan M."/>
            <person name="Ohm R."/>
            <person name="Pangilinan J."/>
            <person name="Park H.-J."/>
            <person name="Ramirez L."/>
            <person name="Alfaro M."/>
            <person name="Sun H."/>
            <person name="Tritt A."/>
            <person name="Yoshinaga Y."/>
            <person name="Zwiers L.-H."/>
            <person name="Turgeon B."/>
            <person name="Goodwin S."/>
            <person name="Spatafora J."/>
            <person name="Crous P."/>
            <person name="Grigoriev I."/>
        </authorList>
    </citation>
    <scope>NUCLEOTIDE SEQUENCE</scope>
    <source>
        <strain evidence="2">CBS 116435</strain>
    </source>
</reference>
<protein>
    <recommendedName>
        <fullName evidence="1">Heterokaryon incompatibility domain-containing protein</fullName>
    </recommendedName>
</protein>
<dbReference type="InterPro" id="IPR052895">
    <property type="entry name" value="HetReg/Transcr_Mod"/>
</dbReference>
<organism evidence="2 3">
    <name type="scientific">Polychaeton citri CBS 116435</name>
    <dbReference type="NCBI Taxonomy" id="1314669"/>
    <lineage>
        <taxon>Eukaryota</taxon>
        <taxon>Fungi</taxon>
        <taxon>Dikarya</taxon>
        <taxon>Ascomycota</taxon>
        <taxon>Pezizomycotina</taxon>
        <taxon>Dothideomycetes</taxon>
        <taxon>Dothideomycetidae</taxon>
        <taxon>Capnodiales</taxon>
        <taxon>Capnodiaceae</taxon>
        <taxon>Polychaeton</taxon>
    </lineage>
</organism>
<name>A0A9P4QC57_9PEZI</name>
<feature type="non-terminal residue" evidence="2">
    <location>
        <position position="141"/>
    </location>
</feature>
<keyword evidence="3" id="KW-1185">Reference proteome</keyword>
<dbReference type="OrthoDB" id="2157530at2759"/>